<evidence type="ECO:0000313" key="3">
    <source>
        <dbReference type="EMBL" id="OQP65537.1"/>
    </source>
</evidence>
<feature type="region of interest" description="Disordered" evidence="1">
    <location>
        <begin position="352"/>
        <end position="414"/>
    </location>
</feature>
<evidence type="ECO:0000259" key="2">
    <source>
        <dbReference type="Pfam" id="PF03432"/>
    </source>
</evidence>
<dbReference type="EMBL" id="LVYD01000024">
    <property type="protein sequence ID" value="OQP65537.1"/>
    <property type="molecule type" value="Genomic_DNA"/>
</dbReference>
<gene>
    <name evidence="3" type="ORF">A3860_17895</name>
</gene>
<dbReference type="Proteomes" id="UP000192796">
    <property type="component" value="Unassembled WGS sequence"/>
</dbReference>
<sequence>MVVRIKQGTSMRGALNYNEDKVARGVAELIASSGFACDIDELGISQKLNRFNTLISNTTKVSYNTVHLSLNFAPGENLDTETLQQIARDYMARIGFANQPFLVYRHDDTSHPHIHIVTTPILKNGRSINIHNLAKRKSYVRKEIELEYGLVVAESRKKEQSLPLQPVSLQAVHYGQSETKKAISNIVQEVVARYKFTSLDELNAVLRQYNVFADRGGTGSRMYQKGGLVYSLVDSDGYKTGVPIKASSIFSNPTLSELQKKFKRNGTLKTAFQQNVQSKVLAALDRSKSTTEFMEGLKRRNVGLSVQYHSSGTMQHISFVDHFTKSVFSSDELGISVDTLLHRLNVTPMKKIDIDRKGKNPATSANHHKPIEHASNPNNNTESADILKILLTTDSHQPELSPEFLRKRKKKRKR</sequence>
<dbReference type="InterPro" id="IPR005094">
    <property type="entry name" value="Endonuclease_MobA/VirD2"/>
</dbReference>
<name>A0A1V9G4M4_9BACT</name>
<organism evidence="3 4">
    <name type="scientific">Niastella vici</name>
    <dbReference type="NCBI Taxonomy" id="1703345"/>
    <lineage>
        <taxon>Bacteria</taxon>
        <taxon>Pseudomonadati</taxon>
        <taxon>Bacteroidota</taxon>
        <taxon>Chitinophagia</taxon>
        <taxon>Chitinophagales</taxon>
        <taxon>Chitinophagaceae</taxon>
        <taxon>Niastella</taxon>
    </lineage>
</organism>
<dbReference type="AlphaFoldDB" id="A0A1V9G4M4"/>
<reference evidence="3 4" key="1">
    <citation type="submission" date="2016-03" db="EMBL/GenBank/DDBJ databases">
        <title>Niastella vici sp. nov., isolated from farmland soil.</title>
        <authorList>
            <person name="Chen L."/>
            <person name="Wang D."/>
            <person name="Yang S."/>
            <person name="Wang G."/>
        </authorList>
    </citation>
    <scope>NUCLEOTIDE SEQUENCE [LARGE SCALE GENOMIC DNA]</scope>
    <source>
        <strain evidence="3 4">DJ57</strain>
    </source>
</reference>
<comment type="caution">
    <text evidence="3">The sequence shown here is derived from an EMBL/GenBank/DDBJ whole genome shotgun (WGS) entry which is preliminary data.</text>
</comment>
<proteinExistence type="predicted"/>
<protein>
    <recommendedName>
        <fullName evidence="2">MobA/VirD2-like nuclease domain-containing protein</fullName>
    </recommendedName>
</protein>
<evidence type="ECO:0000256" key="1">
    <source>
        <dbReference type="SAM" id="MobiDB-lite"/>
    </source>
</evidence>
<feature type="domain" description="MobA/VirD2-like nuclease" evidence="2">
    <location>
        <begin position="17"/>
        <end position="150"/>
    </location>
</feature>
<evidence type="ECO:0000313" key="4">
    <source>
        <dbReference type="Proteomes" id="UP000192796"/>
    </source>
</evidence>
<accession>A0A1V9G4M4</accession>
<keyword evidence="4" id="KW-1185">Reference proteome</keyword>
<dbReference type="Pfam" id="PF03432">
    <property type="entry name" value="Relaxase"/>
    <property type="match status" value="1"/>
</dbReference>
<dbReference type="STRING" id="1703345.A3860_17895"/>